<feature type="compositionally biased region" description="Polar residues" evidence="1">
    <location>
        <begin position="186"/>
        <end position="198"/>
    </location>
</feature>
<evidence type="ECO:0000256" key="1">
    <source>
        <dbReference type="SAM" id="MobiDB-lite"/>
    </source>
</evidence>
<dbReference type="InParanoid" id="A0A0D1DMJ2"/>
<dbReference type="RefSeq" id="XP_011392762.1">
    <property type="nucleotide sequence ID" value="XM_011394460.1"/>
</dbReference>
<accession>A0A0D1DMJ2</accession>
<sequence length="450" mass="49035">MAVSVDAAGARGVVQRRADVTASGVLPHGQDERAPGVCTRIRRRRLVRVVRLPPIRSAGALLPSIRASKLCLVCAGILAADKAVTSEAETCNASGAKYGRAYRACLGSALSRLLAAMLRAERQRCQHPSSDTWSLWSLTWNSENADCNDGQRRCSVLTKISACRNDARQKARTGGVRTGVRPSLDGETQPSKRSTASRRQAALPHRTAQAKAQVEHVDCGRWSRASVLELEHWVEHDPACAPLTRRVHTVTPPRPNRSGAVRLACGGAKRARTRRVTHVCCSIHSYICLADRSSTASSLPSNACRERLEPRRITTEYARSQCESHHASWRRREAVVRLFSLRLRAGFGWLRARAARQCTDVPGKSIDAPVSSSKYAPLAHTRSANMQARTADVLRQNDENESYEPARAGASGRERARAVRRATVTSALTPTIHAASVVCGSRNVSLQDGV</sequence>
<dbReference type="GeneID" id="23568084"/>
<gene>
    <name evidence="2" type="ORF">UMAG_12339</name>
</gene>
<dbReference type="VEuPathDB" id="FungiDB:UMAG_12339"/>
<reference evidence="2 3" key="1">
    <citation type="journal article" date="2006" name="Nature">
        <title>Insights from the genome of the biotrophic fungal plant pathogen Ustilago maydis.</title>
        <authorList>
            <person name="Kamper J."/>
            <person name="Kahmann R."/>
            <person name="Bolker M."/>
            <person name="Ma L.J."/>
            <person name="Brefort T."/>
            <person name="Saville B.J."/>
            <person name="Banuett F."/>
            <person name="Kronstad J.W."/>
            <person name="Gold S.E."/>
            <person name="Muller O."/>
            <person name="Perlin M.H."/>
            <person name="Wosten H.A."/>
            <person name="de Vries R."/>
            <person name="Ruiz-Herrera J."/>
            <person name="Reynaga-Pena C.G."/>
            <person name="Snetselaar K."/>
            <person name="McCann M."/>
            <person name="Perez-Martin J."/>
            <person name="Feldbrugge M."/>
            <person name="Basse C.W."/>
            <person name="Steinberg G."/>
            <person name="Ibeas J.I."/>
            <person name="Holloman W."/>
            <person name="Guzman P."/>
            <person name="Farman M."/>
            <person name="Stajich J.E."/>
            <person name="Sentandreu R."/>
            <person name="Gonzalez-Prieto J.M."/>
            <person name="Kennell J.C."/>
            <person name="Molina L."/>
            <person name="Schirawski J."/>
            <person name="Mendoza-Mendoza A."/>
            <person name="Greilinger D."/>
            <person name="Munch K."/>
            <person name="Rossel N."/>
            <person name="Scherer M."/>
            <person name="Vranes M."/>
            <person name="Ladendorf O."/>
            <person name="Vincon V."/>
            <person name="Fuchs U."/>
            <person name="Sandrock B."/>
            <person name="Meng S."/>
            <person name="Ho E.C."/>
            <person name="Cahill M.J."/>
            <person name="Boyce K.J."/>
            <person name="Klose J."/>
            <person name="Klosterman S.J."/>
            <person name="Deelstra H.J."/>
            <person name="Ortiz-Castellanos L."/>
            <person name="Li W."/>
            <person name="Sanchez-Alonso P."/>
            <person name="Schreier P.H."/>
            <person name="Hauser-Hahn I."/>
            <person name="Vaupel M."/>
            <person name="Koopmann E."/>
            <person name="Friedrich G."/>
            <person name="Voss H."/>
            <person name="Schluter T."/>
            <person name="Margolis J."/>
            <person name="Platt D."/>
            <person name="Swimmer C."/>
            <person name="Gnirke A."/>
            <person name="Chen F."/>
            <person name="Vysotskaia V."/>
            <person name="Mannhaupt G."/>
            <person name="Guldener U."/>
            <person name="Munsterkotter M."/>
            <person name="Haase D."/>
            <person name="Oesterheld M."/>
            <person name="Mewes H.W."/>
            <person name="Mauceli E.W."/>
            <person name="DeCaprio D."/>
            <person name="Wade C.M."/>
            <person name="Butler J."/>
            <person name="Young S."/>
            <person name="Jaffe D.B."/>
            <person name="Calvo S."/>
            <person name="Nusbaum C."/>
            <person name="Galagan J."/>
            <person name="Birren B.W."/>
        </authorList>
    </citation>
    <scope>NUCLEOTIDE SEQUENCE [LARGE SCALE GENOMIC DNA]</scope>
    <source>
        <strain evidence="3">DSM 14603 / FGSC 9021 / UM521</strain>
    </source>
</reference>
<feature type="region of interest" description="Disordered" evidence="1">
    <location>
        <begin position="171"/>
        <end position="209"/>
    </location>
</feature>
<proteinExistence type="predicted"/>
<dbReference type="KEGG" id="uma:UMAG_12339"/>
<protein>
    <submittedName>
        <fullName evidence="2">Uncharacterized protein</fullName>
    </submittedName>
</protein>
<dbReference type="Proteomes" id="UP000000561">
    <property type="component" value="Chromosome 23"/>
</dbReference>
<dbReference type="EMBL" id="CM003162">
    <property type="protein sequence ID" value="KIS65749.1"/>
    <property type="molecule type" value="Genomic_DNA"/>
</dbReference>
<dbReference type="AlphaFoldDB" id="A0A0D1DMJ2"/>
<keyword evidence="3" id="KW-1185">Reference proteome</keyword>
<organism evidence="2 3">
    <name type="scientific">Mycosarcoma maydis</name>
    <name type="common">Corn smut fungus</name>
    <name type="synonym">Ustilago maydis</name>
    <dbReference type="NCBI Taxonomy" id="5270"/>
    <lineage>
        <taxon>Eukaryota</taxon>
        <taxon>Fungi</taxon>
        <taxon>Dikarya</taxon>
        <taxon>Basidiomycota</taxon>
        <taxon>Ustilaginomycotina</taxon>
        <taxon>Ustilaginomycetes</taxon>
        <taxon>Ustilaginales</taxon>
        <taxon>Ustilaginaceae</taxon>
        <taxon>Mycosarcoma</taxon>
    </lineage>
</organism>
<feature type="region of interest" description="Disordered" evidence="1">
    <location>
        <begin position="396"/>
        <end position="416"/>
    </location>
</feature>
<evidence type="ECO:0000313" key="3">
    <source>
        <dbReference type="Proteomes" id="UP000000561"/>
    </source>
</evidence>
<name>A0A0D1DMJ2_MYCMD</name>
<evidence type="ECO:0000313" key="2">
    <source>
        <dbReference type="EMBL" id="KIS65749.1"/>
    </source>
</evidence>